<dbReference type="AlphaFoldDB" id="A0A6J0LS62"/>
<evidence type="ECO:0000256" key="2">
    <source>
        <dbReference type="ARBA" id="ARBA00022771"/>
    </source>
</evidence>
<keyword evidence="3" id="KW-0862">Zinc</keyword>
<dbReference type="PANTHER" id="PTHR31973">
    <property type="entry name" value="POLYPROTEIN, PUTATIVE-RELATED"/>
    <property type="match status" value="1"/>
</dbReference>
<reference evidence="7" key="1">
    <citation type="journal article" date="2019" name="Database">
        <title>The radish genome database (RadishGD): an integrated information resource for radish genomics.</title>
        <authorList>
            <person name="Yu H.J."/>
            <person name="Baek S."/>
            <person name="Lee Y.J."/>
            <person name="Cho A."/>
            <person name="Mun J.H."/>
        </authorList>
    </citation>
    <scope>NUCLEOTIDE SEQUENCE [LARGE SCALE GENOMIC DNA]</scope>
    <source>
        <strain evidence="7">cv. WK10039</strain>
    </source>
</reference>
<keyword evidence="7" id="KW-1185">Reference proteome</keyword>
<sequence>MRSKYVGTGSGPRPGALREMMRTDHSVPISYWTAWKSREIAIENGRGNAEEAYNTLPSYLQQLAVANPGTLVALETSKGPGGVHRFKYLFLSFGASIKGLEFMRKVVIIDGTHLKGKFAGCLLTASAQDGNYQIFPIAFGIVDSENEQSWTWFFNKLTAVVPDAEDLVFVSDRHTAIYSGIRRVYPAAKHCACLLHLQRNVQTIFKKKHLIYLMGRAARAYKLEDFYLHFNELKQVDIACADYLIRIGLEHWARAHFEGARYNIMTSNLAESLNAALSEAREYPIVPLLEYIRSMMMGWFSARRDAAAKTVGALTSKVTDILTKNFTASTGYAVKHIINHEFEVVDGNGLYHRVDLDHKTCSCKEFEALAIPCAHAVAAAIYGRESVEGKAGEFYSTAFWALAYNGSINPVEQKKVEVYKFGVDGEDGHLRPPATRRPPGRPRKSRIPSRGEFKVSQ</sequence>
<dbReference type="RefSeq" id="XP_018462678.1">
    <property type="nucleotide sequence ID" value="XM_018607176.1"/>
</dbReference>
<evidence type="ECO:0000313" key="7">
    <source>
        <dbReference type="Proteomes" id="UP000504610"/>
    </source>
</evidence>
<accession>A0A6J0LS62</accession>
<dbReference type="GeneID" id="108833776"/>
<proteinExistence type="predicted"/>
<evidence type="ECO:0000259" key="6">
    <source>
        <dbReference type="PROSITE" id="PS50966"/>
    </source>
</evidence>
<dbReference type="InterPro" id="IPR006564">
    <property type="entry name" value="Znf_PMZ"/>
</dbReference>
<evidence type="ECO:0000256" key="5">
    <source>
        <dbReference type="SAM" id="MobiDB-lite"/>
    </source>
</evidence>
<dbReference type="SMART" id="SM00575">
    <property type="entry name" value="ZnF_PMZ"/>
    <property type="match status" value="1"/>
</dbReference>
<dbReference type="InterPro" id="IPR007527">
    <property type="entry name" value="Znf_SWIM"/>
</dbReference>
<dbReference type="Pfam" id="PF10551">
    <property type="entry name" value="MULE"/>
    <property type="match status" value="1"/>
</dbReference>
<dbReference type="Pfam" id="PF04434">
    <property type="entry name" value="SWIM"/>
    <property type="match status" value="1"/>
</dbReference>
<reference evidence="8" key="2">
    <citation type="submission" date="2025-08" db="UniProtKB">
        <authorList>
            <consortium name="RefSeq"/>
        </authorList>
    </citation>
    <scope>IDENTIFICATION</scope>
    <source>
        <tissue evidence="8">Leaf</tissue>
    </source>
</reference>
<gene>
    <name evidence="8" type="primary">LOC108833776</name>
</gene>
<keyword evidence="1" id="KW-0479">Metal-binding</keyword>
<dbReference type="Proteomes" id="UP000504610">
    <property type="component" value="Chromosome 6"/>
</dbReference>
<evidence type="ECO:0000256" key="3">
    <source>
        <dbReference type="ARBA" id="ARBA00022833"/>
    </source>
</evidence>
<dbReference type="PROSITE" id="PS50966">
    <property type="entry name" value="ZF_SWIM"/>
    <property type="match status" value="1"/>
</dbReference>
<dbReference type="PANTHER" id="PTHR31973:SF113">
    <property type="entry name" value="PROTEIN FAR1-RELATED SEQUENCE 5-LIKE"/>
    <property type="match status" value="1"/>
</dbReference>
<evidence type="ECO:0000256" key="1">
    <source>
        <dbReference type="ARBA" id="ARBA00022723"/>
    </source>
</evidence>
<dbReference type="GO" id="GO:0008270">
    <property type="term" value="F:zinc ion binding"/>
    <property type="evidence" value="ECO:0007669"/>
    <property type="project" value="UniProtKB-KW"/>
</dbReference>
<evidence type="ECO:0000313" key="8">
    <source>
        <dbReference type="RefSeq" id="XP_018462678.1"/>
    </source>
</evidence>
<evidence type="ECO:0000256" key="4">
    <source>
        <dbReference type="PROSITE-ProRule" id="PRU00325"/>
    </source>
</evidence>
<feature type="region of interest" description="Disordered" evidence="5">
    <location>
        <begin position="424"/>
        <end position="457"/>
    </location>
</feature>
<feature type="compositionally biased region" description="Basic residues" evidence="5">
    <location>
        <begin position="438"/>
        <end position="447"/>
    </location>
</feature>
<keyword evidence="2 4" id="KW-0863">Zinc-finger</keyword>
<organism evidence="7 8">
    <name type="scientific">Raphanus sativus</name>
    <name type="common">Radish</name>
    <name type="synonym">Raphanus raphanistrum var. sativus</name>
    <dbReference type="NCBI Taxonomy" id="3726"/>
    <lineage>
        <taxon>Eukaryota</taxon>
        <taxon>Viridiplantae</taxon>
        <taxon>Streptophyta</taxon>
        <taxon>Embryophyta</taxon>
        <taxon>Tracheophyta</taxon>
        <taxon>Spermatophyta</taxon>
        <taxon>Magnoliopsida</taxon>
        <taxon>eudicotyledons</taxon>
        <taxon>Gunneridae</taxon>
        <taxon>Pentapetalae</taxon>
        <taxon>rosids</taxon>
        <taxon>malvids</taxon>
        <taxon>Brassicales</taxon>
        <taxon>Brassicaceae</taxon>
        <taxon>Brassiceae</taxon>
        <taxon>Raphanus</taxon>
    </lineage>
</organism>
<dbReference type="InterPro" id="IPR018289">
    <property type="entry name" value="MULE_transposase_dom"/>
</dbReference>
<name>A0A6J0LS62_RAPSA</name>
<dbReference type="KEGG" id="rsz:108833776"/>
<feature type="domain" description="SWIM-type" evidence="6">
    <location>
        <begin position="352"/>
        <end position="384"/>
    </location>
</feature>
<protein>
    <submittedName>
        <fullName evidence="8">Uncharacterized protein LOC108833776</fullName>
    </submittedName>
</protein>
<dbReference type="OrthoDB" id="1022893at2759"/>